<accession>A0ABV9ICM8</accession>
<evidence type="ECO:0000313" key="1">
    <source>
        <dbReference type="EMBL" id="MFC4640048.1"/>
    </source>
</evidence>
<keyword evidence="2" id="KW-1185">Reference proteome</keyword>
<gene>
    <name evidence="1" type="ORF">ACFO0D_17100</name>
</gene>
<protein>
    <submittedName>
        <fullName evidence="1">Uncharacterized protein</fullName>
    </submittedName>
</protein>
<dbReference type="EMBL" id="JBHSEI010000012">
    <property type="protein sequence ID" value="MFC4640048.1"/>
    <property type="molecule type" value="Genomic_DNA"/>
</dbReference>
<proteinExistence type="predicted"/>
<sequence length="279" mass="31863">MSPSAPQAGMTPQQMAQRVIDRVPPKLLLRVIPKRIMTGQLGPPHRLYVCMADYEELQGLTIREVINRIYNGFKNNLDDLIAAYPDAPFYDTKSYLFGEDHIDRVHSEIQEQDFYIFAIRPGESLDCVPATWKAMGIIATDYERFPVTHIVDALLTEHGGQRPLNVKDILGPIDYYEFKNFDDEREVVGTQWNYHNYLRIDAVGIYNIMELFGTKIECWHGCGYIGPGFHILSRVFFGKNLPISHDLVYFCKLMSLEDILPVLDSPDSTSTVGILDDLI</sequence>
<evidence type="ECO:0000313" key="2">
    <source>
        <dbReference type="Proteomes" id="UP001595952"/>
    </source>
</evidence>
<dbReference type="RefSeq" id="WP_380063038.1">
    <property type="nucleotide sequence ID" value="NZ_JBHSEI010000012.1"/>
</dbReference>
<comment type="caution">
    <text evidence="1">The sequence shown here is derived from an EMBL/GenBank/DDBJ whole genome shotgun (WGS) entry which is preliminary data.</text>
</comment>
<dbReference type="Proteomes" id="UP001595952">
    <property type="component" value="Unassembled WGS sequence"/>
</dbReference>
<reference evidence="2" key="1">
    <citation type="journal article" date="2019" name="Int. J. Syst. Evol. Microbiol.">
        <title>The Global Catalogue of Microorganisms (GCM) 10K type strain sequencing project: providing services to taxonomists for standard genome sequencing and annotation.</title>
        <authorList>
            <consortium name="The Broad Institute Genomics Platform"/>
            <consortium name="The Broad Institute Genome Sequencing Center for Infectious Disease"/>
            <person name="Wu L."/>
            <person name="Ma J."/>
        </authorList>
    </citation>
    <scope>NUCLEOTIDE SEQUENCE [LARGE SCALE GENOMIC DNA]</scope>
    <source>
        <strain evidence="2">CCUG 55995</strain>
    </source>
</reference>
<organism evidence="1 2">
    <name type="scientific">Deinococcus hohokamensis</name>
    <dbReference type="NCBI Taxonomy" id="309883"/>
    <lineage>
        <taxon>Bacteria</taxon>
        <taxon>Thermotogati</taxon>
        <taxon>Deinococcota</taxon>
        <taxon>Deinococci</taxon>
        <taxon>Deinococcales</taxon>
        <taxon>Deinococcaceae</taxon>
        <taxon>Deinococcus</taxon>
    </lineage>
</organism>
<name>A0ABV9ICM8_9DEIO</name>